<evidence type="ECO:0000256" key="1">
    <source>
        <dbReference type="PROSITE-ProRule" id="PRU00497"/>
    </source>
</evidence>
<keyword evidence="4" id="KW-1185">Reference proteome</keyword>
<dbReference type="PANTHER" id="PTHR10380">
    <property type="entry name" value="CUTICLE PROTEIN"/>
    <property type="match status" value="1"/>
</dbReference>
<feature type="chain" id="PRO_5046379975" evidence="2">
    <location>
        <begin position="17"/>
        <end position="321"/>
    </location>
</feature>
<sequence length="321" mass="35539">MKSVITLLAFTAMASAAIQPNQPFTYQQKLSNTPFTLRTNQGSLVLPGQYSPTTRRSQYINTGIYNTLPSTSTQGSSDDGQYVPGQYSGAYNPLSISSRFGNNDGQYAADNSGVYSPQGGSYPNRYASTSDGQYFPDNTGAYHQGGEYYHDNSGAYIHDNSGEYIHIHNPYEHQDNPYVHKGGEYIHPKNYVSIPPAGGYGAPVNLQRGNAAGLYDNRNYKIIRKIEHVGEDLYDYLYETENGIYAEEDGKLGNKGTKEEAIRAKGYFTYTGPDNIIYTVNYTADENGFLPDAAHLPTPPPTPEYIERSLAYQRSIGELKK</sequence>
<keyword evidence="1" id="KW-0193">Cuticle</keyword>
<evidence type="ECO:0000256" key="2">
    <source>
        <dbReference type="SAM" id="SignalP"/>
    </source>
</evidence>
<dbReference type="PANTHER" id="PTHR10380:SF200">
    <property type="entry name" value="CUTICULAR PROTEIN 49AB-RELATED"/>
    <property type="match status" value="1"/>
</dbReference>
<name>A0ABQ9JJN6_9CUCU</name>
<comment type="caution">
    <text evidence="3">The sequence shown here is derived from an EMBL/GenBank/DDBJ whole genome shotgun (WGS) entry which is preliminary data.</text>
</comment>
<organism evidence="3 4">
    <name type="scientific">Molorchus minor</name>
    <dbReference type="NCBI Taxonomy" id="1323400"/>
    <lineage>
        <taxon>Eukaryota</taxon>
        <taxon>Metazoa</taxon>
        <taxon>Ecdysozoa</taxon>
        <taxon>Arthropoda</taxon>
        <taxon>Hexapoda</taxon>
        <taxon>Insecta</taxon>
        <taxon>Pterygota</taxon>
        <taxon>Neoptera</taxon>
        <taxon>Endopterygota</taxon>
        <taxon>Coleoptera</taxon>
        <taxon>Polyphaga</taxon>
        <taxon>Cucujiformia</taxon>
        <taxon>Chrysomeloidea</taxon>
        <taxon>Cerambycidae</taxon>
        <taxon>Lamiinae</taxon>
        <taxon>Monochamini</taxon>
        <taxon>Molorchus</taxon>
    </lineage>
</organism>
<keyword evidence="2" id="KW-0732">Signal</keyword>
<evidence type="ECO:0000313" key="4">
    <source>
        <dbReference type="Proteomes" id="UP001162164"/>
    </source>
</evidence>
<dbReference type="InterPro" id="IPR000618">
    <property type="entry name" value="Insect_cuticle"/>
</dbReference>
<reference evidence="3" key="1">
    <citation type="journal article" date="2023" name="Insect Mol. Biol.">
        <title>Genome sequencing provides insights into the evolution of gene families encoding plant cell wall-degrading enzymes in longhorned beetles.</title>
        <authorList>
            <person name="Shin N.R."/>
            <person name="Okamura Y."/>
            <person name="Kirsch R."/>
            <person name="Pauchet Y."/>
        </authorList>
    </citation>
    <scope>NUCLEOTIDE SEQUENCE</scope>
    <source>
        <strain evidence="3">MMC_N1</strain>
    </source>
</reference>
<dbReference type="PROSITE" id="PS51155">
    <property type="entry name" value="CHIT_BIND_RR_2"/>
    <property type="match status" value="1"/>
</dbReference>
<evidence type="ECO:0000313" key="3">
    <source>
        <dbReference type="EMBL" id="KAJ8978087.1"/>
    </source>
</evidence>
<dbReference type="InterPro" id="IPR050468">
    <property type="entry name" value="Cuticle_Struct_Prot"/>
</dbReference>
<dbReference type="Pfam" id="PF00379">
    <property type="entry name" value="Chitin_bind_4"/>
    <property type="match status" value="1"/>
</dbReference>
<feature type="signal peptide" evidence="2">
    <location>
        <begin position="1"/>
        <end position="16"/>
    </location>
</feature>
<accession>A0ABQ9JJN6</accession>
<proteinExistence type="predicted"/>
<protein>
    <submittedName>
        <fullName evidence="3">Uncharacterized protein</fullName>
    </submittedName>
</protein>
<dbReference type="Proteomes" id="UP001162164">
    <property type="component" value="Unassembled WGS sequence"/>
</dbReference>
<gene>
    <name evidence="3" type="ORF">NQ317_004621</name>
</gene>
<dbReference type="EMBL" id="JAPWTJ010000474">
    <property type="protein sequence ID" value="KAJ8978087.1"/>
    <property type="molecule type" value="Genomic_DNA"/>
</dbReference>